<feature type="transmembrane region" description="Helical" evidence="10">
    <location>
        <begin position="272"/>
        <end position="293"/>
    </location>
</feature>
<evidence type="ECO:0000313" key="13">
    <source>
        <dbReference type="Proteomes" id="UP001228905"/>
    </source>
</evidence>
<feature type="transmembrane region" description="Helical" evidence="10">
    <location>
        <begin position="138"/>
        <end position="158"/>
    </location>
</feature>
<dbReference type="InterPro" id="IPR027417">
    <property type="entry name" value="P-loop_NTPase"/>
</dbReference>
<dbReference type="SUPFAM" id="SSF52540">
    <property type="entry name" value="P-loop containing nucleoside triphosphate hydrolases"/>
    <property type="match status" value="1"/>
</dbReference>
<dbReference type="InterPro" id="IPR017871">
    <property type="entry name" value="ABC_transporter-like_CS"/>
</dbReference>
<evidence type="ECO:0000256" key="9">
    <source>
        <dbReference type="ARBA" id="ARBA00023136"/>
    </source>
</evidence>
<dbReference type="Pfam" id="PF01032">
    <property type="entry name" value="FecCD"/>
    <property type="match status" value="1"/>
</dbReference>
<dbReference type="Gene3D" id="3.40.50.300">
    <property type="entry name" value="P-loop containing nucleotide triphosphate hydrolases"/>
    <property type="match status" value="1"/>
</dbReference>
<feature type="transmembrane region" description="Helical" evidence="10">
    <location>
        <begin position="299"/>
        <end position="318"/>
    </location>
</feature>
<dbReference type="Pfam" id="PF00005">
    <property type="entry name" value="ABC_tran"/>
    <property type="match status" value="1"/>
</dbReference>
<evidence type="ECO:0000256" key="7">
    <source>
        <dbReference type="ARBA" id="ARBA00022840"/>
    </source>
</evidence>
<keyword evidence="7" id="KW-0067">ATP-binding</keyword>
<accession>A0ABU0IMR5</accession>
<feature type="domain" description="ABC transporter" evidence="11">
    <location>
        <begin position="324"/>
        <end position="554"/>
    </location>
</feature>
<dbReference type="PANTHER" id="PTHR30472">
    <property type="entry name" value="FERRIC ENTEROBACTIN TRANSPORT SYSTEM PERMEASE PROTEIN"/>
    <property type="match status" value="1"/>
</dbReference>
<dbReference type="EMBL" id="JAUSVS010000001">
    <property type="protein sequence ID" value="MDQ0463313.1"/>
    <property type="molecule type" value="Genomic_DNA"/>
</dbReference>
<evidence type="ECO:0000256" key="2">
    <source>
        <dbReference type="ARBA" id="ARBA00007935"/>
    </source>
</evidence>
<comment type="subcellular location">
    <subcellularLocation>
        <location evidence="1">Cell membrane</location>
        <topology evidence="1">Multi-pass membrane protein</topology>
    </subcellularLocation>
</comment>
<dbReference type="Gene3D" id="1.10.3470.10">
    <property type="entry name" value="ABC transporter involved in vitamin B12 uptake, BtuC"/>
    <property type="match status" value="1"/>
</dbReference>
<dbReference type="CDD" id="cd06550">
    <property type="entry name" value="TM_ABC_iron-siderophores_like"/>
    <property type="match status" value="1"/>
</dbReference>
<feature type="transmembrane region" description="Helical" evidence="10">
    <location>
        <begin position="113"/>
        <end position="131"/>
    </location>
</feature>
<reference evidence="12 13" key="1">
    <citation type="submission" date="2023-07" db="EMBL/GenBank/DDBJ databases">
        <title>Genomic Encyclopedia of Type Strains, Phase IV (KMG-IV): sequencing the most valuable type-strain genomes for metagenomic binning, comparative biology and taxonomic classification.</title>
        <authorList>
            <person name="Goeker M."/>
        </authorList>
    </citation>
    <scope>NUCLEOTIDE SEQUENCE [LARGE SCALE GENOMIC DNA]</scope>
    <source>
        <strain evidence="12 13">DSM 18695</strain>
    </source>
</reference>
<keyword evidence="6" id="KW-0547">Nucleotide-binding</keyword>
<evidence type="ECO:0000256" key="1">
    <source>
        <dbReference type="ARBA" id="ARBA00004651"/>
    </source>
</evidence>
<evidence type="ECO:0000313" key="12">
    <source>
        <dbReference type="EMBL" id="MDQ0463313.1"/>
    </source>
</evidence>
<keyword evidence="5 10" id="KW-0812">Transmembrane</keyword>
<evidence type="ECO:0000256" key="5">
    <source>
        <dbReference type="ARBA" id="ARBA00022692"/>
    </source>
</evidence>
<proteinExistence type="inferred from homology"/>
<dbReference type="InterPro" id="IPR003439">
    <property type="entry name" value="ABC_transporter-like_ATP-bd"/>
</dbReference>
<dbReference type="PROSITE" id="PS00211">
    <property type="entry name" value="ABC_TRANSPORTER_1"/>
    <property type="match status" value="1"/>
</dbReference>
<name>A0ABU0IMR5_9CAUL</name>
<evidence type="ECO:0000256" key="3">
    <source>
        <dbReference type="ARBA" id="ARBA00022448"/>
    </source>
</evidence>
<keyword evidence="3" id="KW-0813">Transport</keyword>
<feature type="transmembrane region" description="Helical" evidence="10">
    <location>
        <begin position="84"/>
        <end position="107"/>
    </location>
</feature>
<feature type="transmembrane region" description="Helical" evidence="10">
    <location>
        <begin position="53"/>
        <end position="72"/>
    </location>
</feature>
<evidence type="ECO:0000259" key="11">
    <source>
        <dbReference type="PROSITE" id="PS50893"/>
    </source>
</evidence>
<evidence type="ECO:0000256" key="4">
    <source>
        <dbReference type="ARBA" id="ARBA00022475"/>
    </source>
</evidence>
<dbReference type="PROSITE" id="PS50893">
    <property type="entry name" value="ABC_TRANSPORTER_2"/>
    <property type="match status" value="1"/>
</dbReference>
<feature type="transmembrane region" description="Helical" evidence="10">
    <location>
        <begin position="230"/>
        <end position="260"/>
    </location>
</feature>
<dbReference type="InterPro" id="IPR000522">
    <property type="entry name" value="ABC_transptr_permease_BtuC"/>
</dbReference>
<evidence type="ECO:0000256" key="6">
    <source>
        <dbReference type="ARBA" id="ARBA00022741"/>
    </source>
</evidence>
<protein>
    <submittedName>
        <fullName evidence="12">ABC-type Fe3+-siderophore transport system permease subunit/ABC-type cobalamin/Fe3+-siderophores transport system ATPase subunit</fullName>
    </submittedName>
</protein>
<dbReference type="InterPro" id="IPR037294">
    <property type="entry name" value="ABC_BtuC-like"/>
</dbReference>
<dbReference type="Proteomes" id="UP001228905">
    <property type="component" value="Unassembled WGS sequence"/>
</dbReference>
<evidence type="ECO:0000256" key="10">
    <source>
        <dbReference type="SAM" id="Phobius"/>
    </source>
</evidence>
<comment type="similarity">
    <text evidence="2">Belongs to the binding-protein-dependent transport system permease family. FecCD subfamily.</text>
</comment>
<keyword evidence="8 10" id="KW-1133">Transmembrane helix</keyword>
<dbReference type="InterPro" id="IPR003593">
    <property type="entry name" value="AAA+_ATPase"/>
</dbReference>
<dbReference type="PANTHER" id="PTHR30472:SF29">
    <property type="entry name" value="VITAMIN B12 IMPORT SYSTEM PERMEASE PROTEIN BTUC"/>
    <property type="match status" value="1"/>
</dbReference>
<dbReference type="SUPFAM" id="SSF81345">
    <property type="entry name" value="ABC transporter involved in vitamin B12 uptake, BtuC"/>
    <property type="match status" value="1"/>
</dbReference>
<evidence type="ECO:0000256" key="8">
    <source>
        <dbReference type="ARBA" id="ARBA00022989"/>
    </source>
</evidence>
<gene>
    <name evidence="12" type="ORF">QO010_001061</name>
</gene>
<keyword evidence="4" id="KW-1003">Cell membrane</keyword>
<organism evidence="12 13">
    <name type="scientific">Caulobacter ginsengisoli</name>
    <dbReference type="NCBI Taxonomy" id="400775"/>
    <lineage>
        <taxon>Bacteria</taxon>
        <taxon>Pseudomonadati</taxon>
        <taxon>Pseudomonadota</taxon>
        <taxon>Alphaproteobacteria</taxon>
        <taxon>Caulobacterales</taxon>
        <taxon>Caulobacteraceae</taxon>
        <taxon>Caulobacter</taxon>
    </lineage>
</organism>
<keyword evidence="13" id="KW-1185">Reference proteome</keyword>
<sequence length="573" mass="58481">MTRSLAILLLLLIAALAAAMLLGETPLSAEQYVQAFTHPSSAPAEVIWSIRAPRALMAGLVGAALGLAGAAMQGLLRNPLADPGVLGVSALSGLGAAAAIAAGIALAPGAIELAALAGALAAGLIVSAISARFREPETLILFGVSLSAFGGALTALVFNFSPSPVTTAEVMSWLLGSVENRDWIDILRALIPMALGAWLCAWSARGLTMLTLGEETAALSGLPMARLRTAAVAGAALLTGAAVAASGVIGFVGLAAPHLVRRSVGDDPGKTLLPSAIAGAALLAAADLVARLIPTEQELKLGVVTALFGAPLFALVAWRASRSWRSTGAAPSSSLRAPPAQAVGLTLVGGEVVGVLGPNGSGKTTLLRGGLGLLDSGHGLILWDDQPLSNLTEAQRARLVGYLPQERHVGWNLSAQDIAALGAPDLSLSDAHAAAKYYLAKVGLRRLLQRGVLDMSGGERARVLLARLLATRAAVLIADEPAAGLDPDAQLHMLELLRAEAARGASVVVTLHDLTLAARFCDRLVVLKAGRAVAEGPPIEALRPEVLREVFGLEGGLIETPAGLTLAARRIVK</sequence>
<dbReference type="SMART" id="SM00382">
    <property type="entry name" value="AAA"/>
    <property type="match status" value="1"/>
</dbReference>
<keyword evidence="9 10" id="KW-0472">Membrane</keyword>
<comment type="caution">
    <text evidence="12">The sequence shown here is derived from an EMBL/GenBank/DDBJ whole genome shotgun (WGS) entry which is preliminary data.</text>
</comment>